<dbReference type="CDD" id="cd00093">
    <property type="entry name" value="HTH_XRE"/>
    <property type="match status" value="1"/>
</dbReference>
<dbReference type="EMBL" id="JACSNV010000025">
    <property type="protein sequence ID" value="MBM6878884.1"/>
    <property type="molecule type" value="Genomic_DNA"/>
</dbReference>
<sequence>MLTEFGKAIRKIRLDKGEILKDMAKRLGVSSAFLSAVENGRKNVPEKWIDQIIEFYQLDEEGQKKLKQAYFETKDSAAIFGLENMAKSSGTKRKAALVFTRTFENMSDETAEQILKVLQNNAVGEEKKGE</sequence>
<dbReference type="InterPro" id="IPR001387">
    <property type="entry name" value="Cro/C1-type_HTH"/>
</dbReference>
<comment type="caution">
    <text evidence="2">The sequence shown here is derived from an EMBL/GenBank/DDBJ whole genome shotgun (WGS) entry which is preliminary data.</text>
</comment>
<reference evidence="2 3" key="1">
    <citation type="journal article" date="2021" name="Sci. Rep.">
        <title>The distribution of antibiotic resistance genes in chicken gut microbiota commensals.</title>
        <authorList>
            <person name="Juricova H."/>
            <person name="Matiasovicova J."/>
            <person name="Kubasova T."/>
            <person name="Cejkova D."/>
            <person name="Rychlik I."/>
        </authorList>
    </citation>
    <scope>NUCLEOTIDE SEQUENCE [LARGE SCALE GENOMIC DNA]</scope>
    <source>
        <strain evidence="2 3">An431b</strain>
    </source>
</reference>
<evidence type="ECO:0000313" key="3">
    <source>
        <dbReference type="Proteomes" id="UP000729290"/>
    </source>
</evidence>
<dbReference type="SUPFAM" id="SSF47413">
    <property type="entry name" value="lambda repressor-like DNA-binding domains"/>
    <property type="match status" value="1"/>
</dbReference>
<organism evidence="2 3">
    <name type="scientific">Anaerotignum lactatifermentans</name>
    <dbReference type="NCBI Taxonomy" id="160404"/>
    <lineage>
        <taxon>Bacteria</taxon>
        <taxon>Bacillati</taxon>
        <taxon>Bacillota</taxon>
        <taxon>Clostridia</taxon>
        <taxon>Lachnospirales</taxon>
        <taxon>Anaerotignaceae</taxon>
        <taxon>Anaerotignum</taxon>
    </lineage>
</organism>
<dbReference type="InterPro" id="IPR010982">
    <property type="entry name" value="Lambda_DNA-bd_dom_sf"/>
</dbReference>
<dbReference type="Pfam" id="PF13560">
    <property type="entry name" value="HTH_31"/>
    <property type="match status" value="1"/>
</dbReference>
<proteinExistence type="predicted"/>
<evidence type="ECO:0000259" key="1">
    <source>
        <dbReference type="PROSITE" id="PS50943"/>
    </source>
</evidence>
<keyword evidence="3" id="KW-1185">Reference proteome</keyword>
<gene>
    <name evidence="2" type="ORF">H9X83_12100</name>
</gene>
<dbReference type="RefSeq" id="WP_205134534.1">
    <property type="nucleotide sequence ID" value="NZ_JACSNT010000023.1"/>
</dbReference>
<feature type="domain" description="HTH cro/C1-type" evidence="1">
    <location>
        <begin position="9"/>
        <end position="63"/>
    </location>
</feature>
<protein>
    <submittedName>
        <fullName evidence="2">Helix-turn-helix transcriptional regulator</fullName>
    </submittedName>
</protein>
<evidence type="ECO:0000313" key="2">
    <source>
        <dbReference type="EMBL" id="MBM6878884.1"/>
    </source>
</evidence>
<dbReference type="PROSITE" id="PS50943">
    <property type="entry name" value="HTH_CROC1"/>
    <property type="match status" value="1"/>
</dbReference>
<name>A0ABS2GEG5_9FIRM</name>
<dbReference type="SMART" id="SM00530">
    <property type="entry name" value="HTH_XRE"/>
    <property type="match status" value="1"/>
</dbReference>
<dbReference type="Proteomes" id="UP000729290">
    <property type="component" value="Unassembled WGS sequence"/>
</dbReference>
<dbReference type="Gene3D" id="1.10.260.40">
    <property type="entry name" value="lambda repressor-like DNA-binding domains"/>
    <property type="match status" value="1"/>
</dbReference>
<accession>A0ABS2GEG5</accession>